<gene>
    <name evidence="9" type="ORF">BKA67DRAFT_291155</name>
</gene>
<keyword evidence="3 7" id="KW-0812">Transmembrane</keyword>
<comment type="caution">
    <text evidence="9">The sequence shown here is derived from an EMBL/GenBank/DDBJ whole genome shotgun (WGS) entry which is preliminary data.</text>
</comment>
<dbReference type="InterPro" id="IPR020846">
    <property type="entry name" value="MFS_dom"/>
</dbReference>
<dbReference type="SUPFAM" id="SSF103473">
    <property type="entry name" value="MFS general substrate transporter"/>
    <property type="match status" value="1"/>
</dbReference>
<name>A0A9P8ZY85_9PEZI</name>
<feature type="transmembrane region" description="Helical" evidence="7">
    <location>
        <begin position="179"/>
        <end position="199"/>
    </location>
</feature>
<feature type="transmembrane region" description="Helical" evidence="7">
    <location>
        <begin position="147"/>
        <end position="167"/>
    </location>
</feature>
<evidence type="ECO:0000259" key="8">
    <source>
        <dbReference type="PROSITE" id="PS50850"/>
    </source>
</evidence>
<evidence type="ECO:0000313" key="9">
    <source>
        <dbReference type="EMBL" id="KAH6654888.1"/>
    </source>
</evidence>
<feature type="transmembrane region" description="Helical" evidence="7">
    <location>
        <begin position="59"/>
        <end position="77"/>
    </location>
</feature>
<dbReference type="GeneID" id="70124906"/>
<evidence type="ECO:0000256" key="4">
    <source>
        <dbReference type="ARBA" id="ARBA00022989"/>
    </source>
</evidence>
<keyword evidence="5 7" id="KW-0472">Membrane</keyword>
<evidence type="ECO:0000256" key="2">
    <source>
        <dbReference type="ARBA" id="ARBA00022448"/>
    </source>
</evidence>
<dbReference type="PROSITE" id="PS50850">
    <property type="entry name" value="MFS"/>
    <property type="match status" value="1"/>
</dbReference>
<evidence type="ECO:0000313" key="10">
    <source>
        <dbReference type="Proteomes" id="UP000758603"/>
    </source>
</evidence>
<keyword evidence="4 7" id="KW-1133">Transmembrane helix</keyword>
<feature type="transmembrane region" description="Helical" evidence="7">
    <location>
        <begin position="220"/>
        <end position="240"/>
    </location>
</feature>
<dbReference type="Pfam" id="PF07690">
    <property type="entry name" value="MFS_1"/>
    <property type="match status" value="1"/>
</dbReference>
<protein>
    <submittedName>
        <fullName evidence="9">Aminotriazole resistance protein</fullName>
    </submittedName>
</protein>
<proteinExistence type="predicted"/>
<feature type="domain" description="Major facilitator superfamily (MFS) profile" evidence="8">
    <location>
        <begin position="24"/>
        <end position="486"/>
    </location>
</feature>
<feature type="transmembrane region" description="Helical" evidence="7">
    <location>
        <begin position="353"/>
        <end position="374"/>
    </location>
</feature>
<comment type="subcellular location">
    <subcellularLocation>
        <location evidence="1">Membrane</location>
        <topology evidence="1">Multi-pass membrane protein</topology>
    </subcellularLocation>
</comment>
<dbReference type="PANTHER" id="PTHR42718">
    <property type="entry name" value="MAJOR FACILITATOR SUPERFAMILY MULTIDRUG TRANSPORTER MFSC"/>
    <property type="match status" value="1"/>
</dbReference>
<feature type="transmembrane region" description="Helical" evidence="7">
    <location>
        <begin position="89"/>
        <end position="109"/>
    </location>
</feature>
<sequence length="510" mass="55048">MSTHEPPVNLTERNRMHTTVQFIRLSVVCITFFVDIANLGMCTIALPTIKEELGYDEGSLQWVMTAYALTYGGFLMIGGRFGDIFGQELVLKISMIAFNVFTLICALVKDKIGFLVSRALQGLAAAFTVPAAQAMVGHLFPDPKAHALALSWWGATGSMGFVLGPIIGGLFTSLVSWRWIFWFPLILEGLLAVLALFLFRSAKCQDKEKSLSLVEIIERSNPVGTGLSIPGLILLVYALTAGNEVGWSDGSVIGTLIAAVVLLVAFGVVEAKLARYPFVPRHLWKTGNITIGCILAAITYAVWQGANYFLTLQLQDLGFTALETSVRFLPLGVTAFLVNMVIPHLLGPVGPRVLLLISWLFAIAGVVLFAFVRSHDDYWRLCFPGMILYIIGVGTVYYVSMVIVVTSAPAADQGSVAGVFNMSLNIGGAVFGVAVLTVIANSVTSNNGGQDSLAARLRGYQASYYGAIAWAVLATLISIYVVISGYRKSKQSEKISATEESSKGDEMVKE</sequence>
<accession>A0A9P8ZY85</accession>
<feature type="region of interest" description="Disordered" evidence="6">
    <location>
        <begin position="491"/>
        <end position="510"/>
    </location>
</feature>
<evidence type="ECO:0000256" key="5">
    <source>
        <dbReference type="ARBA" id="ARBA00023136"/>
    </source>
</evidence>
<dbReference type="GO" id="GO:0016020">
    <property type="term" value="C:membrane"/>
    <property type="evidence" value="ECO:0007669"/>
    <property type="project" value="UniProtKB-SubCell"/>
</dbReference>
<keyword evidence="10" id="KW-1185">Reference proteome</keyword>
<evidence type="ECO:0000256" key="1">
    <source>
        <dbReference type="ARBA" id="ARBA00004141"/>
    </source>
</evidence>
<feature type="transmembrane region" description="Helical" evidence="7">
    <location>
        <begin position="121"/>
        <end position="140"/>
    </location>
</feature>
<evidence type="ECO:0000256" key="7">
    <source>
        <dbReference type="SAM" id="Phobius"/>
    </source>
</evidence>
<dbReference type="OrthoDB" id="440755at2759"/>
<dbReference type="InterPro" id="IPR011701">
    <property type="entry name" value="MFS"/>
</dbReference>
<dbReference type="PANTHER" id="PTHR42718:SF9">
    <property type="entry name" value="MAJOR FACILITATOR SUPERFAMILY MULTIDRUG TRANSPORTER MFSC"/>
    <property type="match status" value="1"/>
</dbReference>
<evidence type="ECO:0000256" key="6">
    <source>
        <dbReference type="SAM" id="MobiDB-lite"/>
    </source>
</evidence>
<dbReference type="Proteomes" id="UP000758603">
    <property type="component" value="Unassembled WGS sequence"/>
</dbReference>
<reference evidence="9" key="1">
    <citation type="journal article" date="2021" name="Nat. Commun.">
        <title>Genetic determinants of endophytism in the Arabidopsis root mycobiome.</title>
        <authorList>
            <person name="Mesny F."/>
            <person name="Miyauchi S."/>
            <person name="Thiergart T."/>
            <person name="Pickel B."/>
            <person name="Atanasova L."/>
            <person name="Karlsson M."/>
            <person name="Huettel B."/>
            <person name="Barry K.W."/>
            <person name="Haridas S."/>
            <person name="Chen C."/>
            <person name="Bauer D."/>
            <person name="Andreopoulos W."/>
            <person name="Pangilinan J."/>
            <person name="LaButti K."/>
            <person name="Riley R."/>
            <person name="Lipzen A."/>
            <person name="Clum A."/>
            <person name="Drula E."/>
            <person name="Henrissat B."/>
            <person name="Kohler A."/>
            <person name="Grigoriev I.V."/>
            <person name="Martin F.M."/>
            <person name="Hacquard S."/>
        </authorList>
    </citation>
    <scope>NUCLEOTIDE SEQUENCE</scope>
    <source>
        <strain evidence="9">MPI-SDFR-AT-0073</strain>
    </source>
</reference>
<dbReference type="Gene3D" id="1.20.1250.20">
    <property type="entry name" value="MFS general substrate transporter like domains"/>
    <property type="match status" value="2"/>
</dbReference>
<feature type="transmembrane region" description="Helical" evidence="7">
    <location>
        <begin position="386"/>
        <end position="411"/>
    </location>
</feature>
<feature type="transmembrane region" description="Helical" evidence="7">
    <location>
        <begin position="286"/>
        <end position="306"/>
    </location>
</feature>
<dbReference type="EMBL" id="JAGPXC010000004">
    <property type="protein sequence ID" value="KAH6654888.1"/>
    <property type="molecule type" value="Genomic_DNA"/>
</dbReference>
<dbReference type="InterPro" id="IPR036259">
    <property type="entry name" value="MFS_trans_sf"/>
</dbReference>
<dbReference type="GO" id="GO:0022857">
    <property type="term" value="F:transmembrane transporter activity"/>
    <property type="evidence" value="ECO:0007669"/>
    <property type="project" value="InterPro"/>
</dbReference>
<dbReference type="AlphaFoldDB" id="A0A9P8ZY85"/>
<feature type="transmembrane region" description="Helical" evidence="7">
    <location>
        <begin position="252"/>
        <end position="274"/>
    </location>
</feature>
<feature type="transmembrane region" description="Helical" evidence="7">
    <location>
        <begin position="423"/>
        <end position="443"/>
    </location>
</feature>
<dbReference type="RefSeq" id="XP_045959158.1">
    <property type="nucleotide sequence ID" value="XM_046096013.1"/>
</dbReference>
<organism evidence="9 10">
    <name type="scientific">Truncatella angustata</name>
    <dbReference type="NCBI Taxonomy" id="152316"/>
    <lineage>
        <taxon>Eukaryota</taxon>
        <taxon>Fungi</taxon>
        <taxon>Dikarya</taxon>
        <taxon>Ascomycota</taxon>
        <taxon>Pezizomycotina</taxon>
        <taxon>Sordariomycetes</taxon>
        <taxon>Xylariomycetidae</taxon>
        <taxon>Amphisphaeriales</taxon>
        <taxon>Sporocadaceae</taxon>
        <taxon>Truncatella</taxon>
    </lineage>
</organism>
<keyword evidence="2" id="KW-0813">Transport</keyword>
<feature type="transmembrane region" description="Helical" evidence="7">
    <location>
        <begin position="22"/>
        <end position="47"/>
    </location>
</feature>
<evidence type="ECO:0000256" key="3">
    <source>
        <dbReference type="ARBA" id="ARBA00022692"/>
    </source>
</evidence>
<feature type="transmembrane region" description="Helical" evidence="7">
    <location>
        <begin position="326"/>
        <end position="346"/>
    </location>
</feature>
<feature type="transmembrane region" description="Helical" evidence="7">
    <location>
        <begin position="463"/>
        <end position="483"/>
    </location>
</feature>